<dbReference type="OrthoDB" id="9784988at2"/>
<dbReference type="PATRIC" id="fig|1121328.3.peg.677"/>
<dbReference type="Gene3D" id="3.90.45.10">
    <property type="entry name" value="Peptide deformylase"/>
    <property type="match status" value="1"/>
</dbReference>
<reference evidence="5 7" key="2">
    <citation type="submission" date="2016-11" db="EMBL/GenBank/DDBJ databases">
        <authorList>
            <person name="Varghese N."/>
            <person name="Submissions S."/>
        </authorList>
    </citation>
    <scope>NUCLEOTIDE SEQUENCE [LARGE SCALE GENOMIC DNA]</scope>
    <source>
        <strain evidence="5 7">DSM 7308</strain>
    </source>
</reference>
<keyword evidence="7" id="KW-1185">Reference proteome</keyword>
<comment type="caution">
    <text evidence="4">The sequence shown here is derived from an EMBL/GenBank/DDBJ whole genome shotgun (WGS) entry which is preliminary data.</text>
</comment>
<feature type="binding site" evidence="3">
    <location>
        <position position="134"/>
    </location>
    <ligand>
        <name>Fe cation</name>
        <dbReference type="ChEBI" id="CHEBI:24875"/>
    </ligand>
</feature>
<dbReference type="RefSeq" id="WP_066069064.1">
    <property type="nucleotide sequence ID" value="NZ_FRBG01000008.1"/>
</dbReference>
<reference evidence="4 6" key="1">
    <citation type="submission" date="2016-02" db="EMBL/GenBank/DDBJ databases">
        <title>Draft genome sequence for Clostridium paradoxum JW-YL-7.</title>
        <authorList>
            <person name="Utturkar S.M."/>
            <person name="Lancaster A."/>
            <person name="Poole F.L."/>
            <person name="Adams M.W."/>
            <person name="Brown S.D."/>
        </authorList>
    </citation>
    <scope>NUCLEOTIDE SEQUENCE [LARGE SCALE GENOMIC DNA]</scope>
    <source>
        <strain evidence="4 6">JW-YL-7</strain>
    </source>
</reference>
<feature type="active site" evidence="3">
    <location>
        <position position="131"/>
    </location>
</feature>
<dbReference type="STRING" id="1121328.JWYL7_0673"/>
<sequence>MALRIIRKDSDPVLRKKSKVVDKIDEKIITLLEDMKETMYHADGVGLAAPQVGVLKRVIVVDVGDGPIELINPQIIETKGIQVGDEGCLSVPGKYGTVKRPMYVKVEGLNRNGEIIIVEGKELLARALCHEIDHLDGILFIDKVE</sequence>
<dbReference type="NCBIfam" id="TIGR00079">
    <property type="entry name" value="pept_deformyl"/>
    <property type="match status" value="1"/>
</dbReference>
<dbReference type="GO" id="GO:0042586">
    <property type="term" value="F:peptide deformylase activity"/>
    <property type="evidence" value="ECO:0007669"/>
    <property type="project" value="UniProtKB-UniRule"/>
</dbReference>
<feature type="binding site" evidence="3">
    <location>
        <position position="88"/>
    </location>
    <ligand>
        <name>Fe cation</name>
        <dbReference type="ChEBI" id="CHEBI:24875"/>
    </ligand>
</feature>
<comment type="cofactor">
    <cofactor evidence="3">
        <name>Fe(2+)</name>
        <dbReference type="ChEBI" id="CHEBI:29033"/>
    </cofactor>
    <text evidence="3">Binds 1 Fe(2+) ion.</text>
</comment>
<dbReference type="InterPro" id="IPR023635">
    <property type="entry name" value="Peptide_deformylase"/>
</dbReference>
<feature type="binding site" evidence="3">
    <location>
        <position position="130"/>
    </location>
    <ligand>
        <name>Fe cation</name>
        <dbReference type="ChEBI" id="CHEBI:24875"/>
    </ligand>
</feature>
<dbReference type="PIRSF" id="PIRSF004749">
    <property type="entry name" value="Pep_def"/>
    <property type="match status" value="1"/>
</dbReference>
<evidence type="ECO:0000256" key="1">
    <source>
        <dbReference type="ARBA" id="ARBA00010759"/>
    </source>
</evidence>
<comment type="function">
    <text evidence="3">Removes the formyl group from the N-terminal Met of newly synthesized proteins. Requires at least a dipeptide for an efficient rate of reaction. N-terminal L-methionine is a prerequisite for activity but the enzyme has broad specificity at other positions.</text>
</comment>
<dbReference type="CDD" id="cd00487">
    <property type="entry name" value="Pep_deformylase"/>
    <property type="match status" value="1"/>
</dbReference>
<dbReference type="SUPFAM" id="SSF56420">
    <property type="entry name" value="Peptide deformylase"/>
    <property type="match status" value="1"/>
</dbReference>
<evidence type="ECO:0000313" key="7">
    <source>
        <dbReference type="Proteomes" id="UP000323392"/>
    </source>
</evidence>
<dbReference type="AlphaFoldDB" id="A0A150FPW0"/>
<evidence type="ECO:0000313" key="4">
    <source>
        <dbReference type="EMBL" id="KXZ39598.1"/>
    </source>
</evidence>
<dbReference type="Proteomes" id="UP000092605">
    <property type="component" value="Unassembled WGS sequence"/>
</dbReference>
<dbReference type="InterPro" id="IPR036821">
    <property type="entry name" value="Peptide_deformylase_sf"/>
</dbReference>
<keyword evidence="3 4" id="KW-0378">Hydrolase</keyword>
<dbReference type="NCBIfam" id="NF001159">
    <property type="entry name" value="PRK00150.1-3"/>
    <property type="match status" value="1"/>
</dbReference>
<dbReference type="GO" id="GO:0006412">
    <property type="term" value="P:translation"/>
    <property type="evidence" value="ECO:0007669"/>
    <property type="project" value="UniProtKB-UniRule"/>
</dbReference>
<evidence type="ECO:0000313" key="5">
    <source>
        <dbReference type="EMBL" id="SHK96538.1"/>
    </source>
</evidence>
<accession>A0A150FPW0</accession>
<keyword evidence="3" id="KW-0648">Protein biosynthesis</keyword>
<keyword evidence="2 3" id="KW-0408">Iron</keyword>
<organism evidence="4 6">
    <name type="scientific">Alkalithermobacter thermoalcaliphilus JW-YL-7 = DSM 7308</name>
    <dbReference type="NCBI Taxonomy" id="1121328"/>
    <lineage>
        <taxon>Bacteria</taxon>
        <taxon>Bacillati</taxon>
        <taxon>Bacillota</taxon>
        <taxon>Clostridia</taxon>
        <taxon>Peptostreptococcales</taxon>
        <taxon>Tepidibacteraceae</taxon>
        <taxon>Alkalithermobacter</taxon>
    </lineage>
</organism>
<gene>
    <name evidence="3" type="primary">def</name>
    <name evidence="4" type="ORF">JWYL7_0673</name>
    <name evidence="5" type="ORF">SAMN05661008_01209</name>
</gene>
<protein>
    <recommendedName>
        <fullName evidence="3">Peptide deformylase</fullName>
        <shortName evidence="3">PDF</shortName>
        <ecNumber evidence="3">3.5.1.88</ecNumber>
    </recommendedName>
    <alternativeName>
        <fullName evidence="3">Polypeptide deformylase</fullName>
    </alternativeName>
</protein>
<evidence type="ECO:0000256" key="2">
    <source>
        <dbReference type="ARBA" id="ARBA00023004"/>
    </source>
</evidence>
<dbReference type="Pfam" id="PF01327">
    <property type="entry name" value="Pep_deformylase"/>
    <property type="match status" value="1"/>
</dbReference>
<dbReference type="EMBL" id="LSFY01000001">
    <property type="protein sequence ID" value="KXZ39598.1"/>
    <property type="molecule type" value="Genomic_DNA"/>
</dbReference>
<dbReference type="GO" id="GO:0046872">
    <property type="term" value="F:metal ion binding"/>
    <property type="evidence" value="ECO:0007669"/>
    <property type="project" value="UniProtKB-KW"/>
</dbReference>
<dbReference type="PANTHER" id="PTHR10458:SF22">
    <property type="entry name" value="PEPTIDE DEFORMYLASE"/>
    <property type="match status" value="1"/>
</dbReference>
<dbReference type="Proteomes" id="UP000323392">
    <property type="component" value="Unassembled WGS sequence"/>
</dbReference>
<dbReference type="HAMAP" id="MF_00163">
    <property type="entry name" value="Pep_deformylase"/>
    <property type="match status" value="1"/>
</dbReference>
<evidence type="ECO:0000256" key="3">
    <source>
        <dbReference type="HAMAP-Rule" id="MF_00163"/>
    </source>
</evidence>
<name>A0A150FPW0_CLOPD</name>
<dbReference type="EMBL" id="FRBG01000008">
    <property type="protein sequence ID" value="SHK96538.1"/>
    <property type="molecule type" value="Genomic_DNA"/>
</dbReference>
<dbReference type="EC" id="3.5.1.88" evidence="3"/>
<evidence type="ECO:0000313" key="6">
    <source>
        <dbReference type="Proteomes" id="UP000092605"/>
    </source>
</evidence>
<comment type="catalytic activity">
    <reaction evidence="3">
        <text>N-terminal N-formyl-L-methionyl-[peptide] + H2O = N-terminal L-methionyl-[peptide] + formate</text>
        <dbReference type="Rhea" id="RHEA:24420"/>
        <dbReference type="Rhea" id="RHEA-COMP:10639"/>
        <dbReference type="Rhea" id="RHEA-COMP:10640"/>
        <dbReference type="ChEBI" id="CHEBI:15377"/>
        <dbReference type="ChEBI" id="CHEBI:15740"/>
        <dbReference type="ChEBI" id="CHEBI:49298"/>
        <dbReference type="ChEBI" id="CHEBI:64731"/>
        <dbReference type="EC" id="3.5.1.88"/>
    </reaction>
</comment>
<dbReference type="PANTHER" id="PTHR10458">
    <property type="entry name" value="PEPTIDE DEFORMYLASE"/>
    <property type="match status" value="1"/>
</dbReference>
<keyword evidence="3" id="KW-0479">Metal-binding</keyword>
<comment type="similarity">
    <text evidence="1 3">Belongs to the polypeptide deformylase family.</text>
</comment>
<dbReference type="PRINTS" id="PR01576">
    <property type="entry name" value="PDEFORMYLASE"/>
</dbReference>
<proteinExistence type="inferred from homology"/>